<comment type="caution">
    <text evidence="2">The sequence shown here is derived from an EMBL/GenBank/DDBJ whole genome shotgun (WGS) entry which is preliminary data.</text>
</comment>
<feature type="chain" id="PRO_5046157946" evidence="1">
    <location>
        <begin position="36"/>
        <end position="84"/>
    </location>
</feature>
<feature type="signal peptide" evidence="1">
    <location>
        <begin position="1"/>
        <end position="35"/>
    </location>
</feature>
<protein>
    <submittedName>
        <fullName evidence="2">Uncharacterized protein</fullName>
    </submittedName>
</protein>
<sequence>MGLGFGLNKSTRLLSLFLSLLVTCSTVVFVAPAYAAVQTYYVDIDTGVDASGYGTSPGTPFKNIQYAANLTNPGDTVCHEWNLL</sequence>
<dbReference type="Proteomes" id="UP001260980">
    <property type="component" value="Unassembled WGS sequence"/>
</dbReference>
<evidence type="ECO:0000313" key="3">
    <source>
        <dbReference type="Proteomes" id="UP001260980"/>
    </source>
</evidence>
<dbReference type="SUPFAM" id="SSF51126">
    <property type="entry name" value="Pectin lyase-like"/>
    <property type="match status" value="1"/>
</dbReference>
<keyword evidence="1" id="KW-0732">Signal</keyword>
<evidence type="ECO:0000256" key="1">
    <source>
        <dbReference type="SAM" id="SignalP"/>
    </source>
</evidence>
<gene>
    <name evidence="2" type="ORF">RQP52_35400</name>
</gene>
<reference evidence="2 3" key="1">
    <citation type="submission" date="2023-10" db="EMBL/GenBank/DDBJ databases">
        <title>Paenibacillus strain PFR10 Genome sequencing and assembly.</title>
        <authorList>
            <person name="Kim I."/>
        </authorList>
    </citation>
    <scope>NUCLEOTIDE SEQUENCE [LARGE SCALE GENOMIC DNA]</scope>
    <source>
        <strain evidence="2 3">PFR10</strain>
    </source>
</reference>
<proteinExistence type="predicted"/>
<evidence type="ECO:0000313" key="2">
    <source>
        <dbReference type="EMBL" id="MDU0206358.1"/>
    </source>
</evidence>
<name>A0ABU3RQC3_9BACL</name>
<keyword evidence="3" id="KW-1185">Reference proteome</keyword>
<dbReference type="InterPro" id="IPR011050">
    <property type="entry name" value="Pectin_lyase_fold/virulence"/>
</dbReference>
<accession>A0ABU3RQC3</accession>
<dbReference type="RefSeq" id="WP_315956155.1">
    <property type="nucleotide sequence ID" value="NZ_JAWCUD010000024.1"/>
</dbReference>
<dbReference type="EMBL" id="JAWCUD010000024">
    <property type="protein sequence ID" value="MDU0206358.1"/>
    <property type="molecule type" value="Genomic_DNA"/>
</dbReference>
<dbReference type="Gene3D" id="2.160.20.10">
    <property type="entry name" value="Single-stranded right-handed beta-helix, Pectin lyase-like"/>
    <property type="match status" value="1"/>
</dbReference>
<dbReference type="InterPro" id="IPR012334">
    <property type="entry name" value="Pectin_lyas_fold"/>
</dbReference>
<organism evidence="2 3">
    <name type="scientific">Paenibacillus violae</name>
    <dbReference type="NCBI Taxonomy" id="3077234"/>
    <lineage>
        <taxon>Bacteria</taxon>
        <taxon>Bacillati</taxon>
        <taxon>Bacillota</taxon>
        <taxon>Bacilli</taxon>
        <taxon>Bacillales</taxon>
        <taxon>Paenibacillaceae</taxon>
        <taxon>Paenibacillus</taxon>
    </lineage>
</organism>